<evidence type="ECO:0000313" key="1">
    <source>
        <dbReference type="EnsemblPlants" id="Solyc11g022395.1.1"/>
    </source>
</evidence>
<reference evidence="1" key="2">
    <citation type="submission" date="2019-01" db="UniProtKB">
        <authorList>
            <consortium name="EnsemblPlants"/>
        </authorList>
    </citation>
    <scope>IDENTIFICATION</scope>
    <source>
        <strain evidence="1">cv. Heinz 1706</strain>
    </source>
</reference>
<dbReference type="Proteomes" id="UP000004994">
    <property type="component" value="Chromosome 11"/>
</dbReference>
<reference evidence="1" key="1">
    <citation type="journal article" date="2012" name="Nature">
        <title>The tomato genome sequence provides insights into fleshy fruit evolution.</title>
        <authorList>
            <consortium name="Tomato Genome Consortium"/>
        </authorList>
    </citation>
    <scope>NUCLEOTIDE SEQUENCE [LARGE SCALE GENOMIC DNA]</scope>
    <source>
        <strain evidence="1">cv. Heinz 1706</strain>
    </source>
</reference>
<dbReference type="EnsemblPlants" id="Solyc11g022395.1.1">
    <property type="protein sequence ID" value="Solyc11g022395.1.1"/>
    <property type="gene ID" value="Solyc11g022395.1"/>
</dbReference>
<keyword evidence="2" id="KW-1185">Reference proteome</keyword>
<evidence type="ECO:0000313" key="2">
    <source>
        <dbReference type="Proteomes" id="UP000004994"/>
    </source>
</evidence>
<protein>
    <submittedName>
        <fullName evidence="1">Uncharacterized protein</fullName>
    </submittedName>
</protein>
<dbReference type="AlphaFoldDB" id="A0A3Q7IUC9"/>
<sequence length="173" mass="19447">MLQSKVLALLNRHKLLLKGRMGSTFHQNSCVRGHPCHFGRGSQSLLQRLTIYLQIGGTQHAFWTNHEDLNVSLSVSNLNHWGKTELLMGMKIFASNMQHQAMGNLLACHTQMEVRVGDLRHSGSRDTGNLFSFIFQNDRKSKRASLTQMSGTNSINVSTTFLNSPTVYSRFIA</sequence>
<accession>A0A3Q7IUC9</accession>
<dbReference type="Gramene" id="Solyc11g022395.1.1">
    <property type="protein sequence ID" value="Solyc11g022395.1.1"/>
    <property type="gene ID" value="Solyc11g022395.1"/>
</dbReference>
<proteinExistence type="predicted"/>
<organism evidence="1">
    <name type="scientific">Solanum lycopersicum</name>
    <name type="common">Tomato</name>
    <name type="synonym">Lycopersicon esculentum</name>
    <dbReference type="NCBI Taxonomy" id="4081"/>
    <lineage>
        <taxon>Eukaryota</taxon>
        <taxon>Viridiplantae</taxon>
        <taxon>Streptophyta</taxon>
        <taxon>Embryophyta</taxon>
        <taxon>Tracheophyta</taxon>
        <taxon>Spermatophyta</taxon>
        <taxon>Magnoliopsida</taxon>
        <taxon>eudicotyledons</taxon>
        <taxon>Gunneridae</taxon>
        <taxon>Pentapetalae</taxon>
        <taxon>asterids</taxon>
        <taxon>lamiids</taxon>
        <taxon>Solanales</taxon>
        <taxon>Solanaceae</taxon>
        <taxon>Solanoideae</taxon>
        <taxon>Solaneae</taxon>
        <taxon>Solanum</taxon>
        <taxon>Solanum subgen. Lycopersicon</taxon>
    </lineage>
</organism>
<dbReference type="InParanoid" id="A0A3Q7IUC9"/>
<name>A0A3Q7IUC9_SOLLC</name>